<keyword evidence="1" id="KW-0678">Repressor</keyword>
<evidence type="ECO:0000313" key="7">
    <source>
        <dbReference type="Proteomes" id="UP001500618"/>
    </source>
</evidence>
<accession>A0ABN2FS83</accession>
<dbReference type="Pfam" id="PF13411">
    <property type="entry name" value="MerR_1"/>
    <property type="match status" value="1"/>
</dbReference>
<dbReference type="SUPFAM" id="SSF46955">
    <property type="entry name" value="Putative DNA-binding domain"/>
    <property type="match status" value="1"/>
</dbReference>
<evidence type="ECO:0000256" key="3">
    <source>
        <dbReference type="ARBA" id="ARBA00023125"/>
    </source>
</evidence>
<dbReference type="InterPro" id="IPR009061">
    <property type="entry name" value="DNA-bd_dom_put_sf"/>
</dbReference>
<dbReference type="InterPro" id="IPR047057">
    <property type="entry name" value="MerR_fam"/>
</dbReference>
<dbReference type="InterPro" id="IPR000551">
    <property type="entry name" value="MerR-type_HTH_dom"/>
</dbReference>
<dbReference type="PANTHER" id="PTHR30204">
    <property type="entry name" value="REDOX-CYCLING DRUG-SENSING TRANSCRIPTIONAL ACTIVATOR SOXR"/>
    <property type="match status" value="1"/>
</dbReference>
<dbReference type="PRINTS" id="PR00040">
    <property type="entry name" value="HTHMERR"/>
</dbReference>
<keyword evidence="4" id="KW-0804">Transcription</keyword>
<dbReference type="PROSITE" id="PS00552">
    <property type="entry name" value="HTH_MERR_1"/>
    <property type="match status" value="1"/>
</dbReference>
<keyword evidence="2" id="KW-0805">Transcription regulation</keyword>
<evidence type="ECO:0000256" key="1">
    <source>
        <dbReference type="ARBA" id="ARBA00022491"/>
    </source>
</evidence>
<sequence length="135" mass="15341">MKSLSIGEVAELLGVATSTLRWWEKQGLLAPAERKGGRRHYRPAEVRRAAMIRFWQETGMMSLDDIGAVLAGRDDAHDWHDVVQNRIDAFDAQIERLTAAKAYLRHSLKCPRSNPATDCPSLKKDIDTWLKARRT</sequence>
<gene>
    <name evidence="6" type="ORF">GCM10009765_04460</name>
</gene>
<dbReference type="PROSITE" id="PS50937">
    <property type="entry name" value="HTH_MERR_2"/>
    <property type="match status" value="1"/>
</dbReference>
<evidence type="ECO:0000256" key="2">
    <source>
        <dbReference type="ARBA" id="ARBA00023015"/>
    </source>
</evidence>
<evidence type="ECO:0000313" key="6">
    <source>
        <dbReference type="EMBL" id="GAA1658114.1"/>
    </source>
</evidence>
<comment type="caution">
    <text evidence="6">The sequence shown here is derived from an EMBL/GenBank/DDBJ whole genome shotgun (WGS) entry which is preliminary data.</text>
</comment>
<name>A0ABN2FS83_9ACTN</name>
<dbReference type="PANTHER" id="PTHR30204:SF69">
    <property type="entry name" value="MERR-FAMILY TRANSCRIPTIONAL REGULATOR"/>
    <property type="match status" value="1"/>
</dbReference>
<dbReference type="SMART" id="SM00422">
    <property type="entry name" value="HTH_MERR"/>
    <property type="match status" value="1"/>
</dbReference>
<evidence type="ECO:0000256" key="4">
    <source>
        <dbReference type="ARBA" id="ARBA00023163"/>
    </source>
</evidence>
<proteinExistence type="predicted"/>
<organism evidence="6 7">
    <name type="scientific">Fodinicola feengrottensis</name>
    <dbReference type="NCBI Taxonomy" id="435914"/>
    <lineage>
        <taxon>Bacteria</taxon>
        <taxon>Bacillati</taxon>
        <taxon>Actinomycetota</taxon>
        <taxon>Actinomycetes</taxon>
        <taxon>Mycobacteriales</taxon>
        <taxon>Fodinicola</taxon>
    </lineage>
</organism>
<feature type="domain" description="HTH merR-type" evidence="5">
    <location>
        <begin position="3"/>
        <end position="72"/>
    </location>
</feature>
<dbReference type="Gene3D" id="1.10.1660.10">
    <property type="match status" value="1"/>
</dbReference>
<keyword evidence="7" id="KW-1185">Reference proteome</keyword>
<dbReference type="Proteomes" id="UP001500618">
    <property type="component" value="Unassembled WGS sequence"/>
</dbReference>
<dbReference type="EMBL" id="BAAANY010000001">
    <property type="protein sequence ID" value="GAA1658114.1"/>
    <property type="molecule type" value="Genomic_DNA"/>
</dbReference>
<reference evidence="6 7" key="1">
    <citation type="journal article" date="2019" name="Int. J. Syst. Evol. Microbiol.">
        <title>The Global Catalogue of Microorganisms (GCM) 10K type strain sequencing project: providing services to taxonomists for standard genome sequencing and annotation.</title>
        <authorList>
            <consortium name="The Broad Institute Genomics Platform"/>
            <consortium name="The Broad Institute Genome Sequencing Center for Infectious Disease"/>
            <person name="Wu L."/>
            <person name="Ma J."/>
        </authorList>
    </citation>
    <scope>NUCLEOTIDE SEQUENCE [LARGE SCALE GENOMIC DNA]</scope>
    <source>
        <strain evidence="6 7">JCM 14718</strain>
    </source>
</reference>
<keyword evidence="3" id="KW-0238">DNA-binding</keyword>
<protein>
    <recommendedName>
        <fullName evidence="5">HTH merR-type domain-containing protein</fullName>
    </recommendedName>
</protein>
<dbReference type="RefSeq" id="WP_344306598.1">
    <property type="nucleotide sequence ID" value="NZ_BAAANY010000001.1"/>
</dbReference>
<evidence type="ECO:0000259" key="5">
    <source>
        <dbReference type="PROSITE" id="PS50937"/>
    </source>
</evidence>